<dbReference type="InterPro" id="IPR012340">
    <property type="entry name" value="NA-bd_OB-fold"/>
</dbReference>
<dbReference type="SUPFAM" id="SSF50249">
    <property type="entry name" value="Nucleic acid-binding proteins"/>
    <property type="match status" value="1"/>
</dbReference>
<reference evidence="4" key="1">
    <citation type="journal article" date="2021" name="Proc. Natl. Acad. Sci. U.S.A.">
        <title>A Catalog of Tens of Thousands of Viruses from Human Metagenomes Reveals Hidden Associations with Chronic Diseases.</title>
        <authorList>
            <person name="Tisza M.J."/>
            <person name="Buck C.B."/>
        </authorList>
    </citation>
    <scope>NUCLEOTIDE SEQUENCE</scope>
    <source>
        <strain evidence="4">CtpyK9</strain>
    </source>
</reference>
<accession>A0A8S5UU79</accession>
<sequence length="133" mass="14405">MTATVTVTGNLTQAPEVRYLPSGKPVTELRFGATRRRNNNGTWEDDGGPLFMSASLIGDKDTWVGSALGKGDSVTVTGDLVRRTYTRRDGSEGESLEVRFPRLLGYIRKSDKRANAQAAPNSAGQSLDCQPPF</sequence>
<evidence type="ECO:0000256" key="1">
    <source>
        <dbReference type="ARBA" id="ARBA00023125"/>
    </source>
</evidence>
<feature type="compositionally biased region" description="Polar residues" evidence="3">
    <location>
        <begin position="118"/>
        <end position="133"/>
    </location>
</feature>
<feature type="region of interest" description="Disordered" evidence="3">
    <location>
        <begin position="113"/>
        <end position="133"/>
    </location>
</feature>
<dbReference type="GO" id="GO:0003697">
    <property type="term" value="F:single-stranded DNA binding"/>
    <property type="evidence" value="ECO:0007669"/>
    <property type="project" value="InterPro"/>
</dbReference>
<dbReference type="PIRSF" id="PIRSF002070">
    <property type="entry name" value="SSB"/>
    <property type="match status" value="1"/>
</dbReference>
<keyword evidence="1 2" id="KW-0238">DNA-binding</keyword>
<dbReference type="InterPro" id="IPR000424">
    <property type="entry name" value="Primosome_PriB/ssb"/>
</dbReference>
<dbReference type="CDD" id="cd04496">
    <property type="entry name" value="SSB_OBF"/>
    <property type="match status" value="1"/>
</dbReference>
<evidence type="ECO:0000313" key="4">
    <source>
        <dbReference type="EMBL" id="DAF97954.1"/>
    </source>
</evidence>
<dbReference type="Gene3D" id="2.40.50.140">
    <property type="entry name" value="Nucleic acid-binding proteins"/>
    <property type="match status" value="1"/>
</dbReference>
<name>A0A8S5UU79_9CAUD</name>
<proteinExistence type="predicted"/>
<evidence type="ECO:0000256" key="3">
    <source>
        <dbReference type="SAM" id="MobiDB-lite"/>
    </source>
</evidence>
<dbReference type="InterPro" id="IPR011344">
    <property type="entry name" value="ssDNA-bd"/>
</dbReference>
<dbReference type="Pfam" id="PF00436">
    <property type="entry name" value="SSB"/>
    <property type="match status" value="1"/>
</dbReference>
<dbReference type="PROSITE" id="PS50935">
    <property type="entry name" value="SSB"/>
    <property type="match status" value="1"/>
</dbReference>
<dbReference type="EMBL" id="BK016139">
    <property type="protein sequence ID" value="DAF97954.1"/>
    <property type="molecule type" value="Genomic_DNA"/>
</dbReference>
<dbReference type="GO" id="GO:0006260">
    <property type="term" value="P:DNA replication"/>
    <property type="evidence" value="ECO:0007669"/>
    <property type="project" value="InterPro"/>
</dbReference>
<organism evidence="4">
    <name type="scientific">Siphoviridae sp. ctpyK9</name>
    <dbReference type="NCBI Taxonomy" id="2825679"/>
    <lineage>
        <taxon>Viruses</taxon>
        <taxon>Duplodnaviria</taxon>
        <taxon>Heunggongvirae</taxon>
        <taxon>Uroviricota</taxon>
        <taxon>Caudoviricetes</taxon>
    </lineage>
</organism>
<protein>
    <recommendedName>
        <fullName evidence="2">Single-stranded DNA-binding protein</fullName>
    </recommendedName>
</protein>
<evidence type="ECO:0000256" key="2">
    <source>
        <dbReference type="PIRNR" id="PIRNR002070"/>
    </source>
</evidence>